<evidence type="ECO:0000256" key="2">
    <source>
        <dbReference type="ARBA" id="ARBA00022475"/>
    </source>
</evidence>
<sequence>MRGWLQYLPVPSPVHRLHSLTKLAWAVAVFVVAVALRPVWALALLYLSVLAVAAAARLLGPNRAYYVSLGVFGGVILLGQILFDHPGSTLVALAPTHWPILGPALRITDVSLVRGLQMALRMLAVTGVFPVLLGATQPRDLVMALVERLRVPYDYAFLFVTTLRWMPMLVDEFDQVQQAQRSRAYRPAGRGPLAKARAYAPLAVPLVLLSMRHAQRLAVAMETRGYGAGERTYWRPAVMGTADRVLLALLALVGGVAVAGAFGVLR</sequence>
<dbReference type="InterPro" id="IPR003339">
    <property type="entry name" value="ABC/ECF_trnsptr_transmembrane"/>
</dbReference>
<feature type="transmembrane region" description="Helical" evidence="6">
    <location>
        <begin position="23"/>
        <end position="52"/>
    </location>
</feature>
<proteinExistence type="predicted"/>
<accession>A0A0K2SKF9</accession>
<evidence type="ECO:0000256" key="1">
    <source>
        <dbReference type="ARBA" id="ARBA00004141"/>
    </source>
</evidence>
<dbReference type="RefSeq" id="WP_068136023.1">
    <property type="nucleotide sequence ID" value="NZ_AP014924.1"/>
</dbReference>
<evidence type="ECO:0000256" key="3">
    <source>
        <dbReference type="ARBA" id="ARBA00022692"/>
    </source>
</evidence>
<keyword evidence="5 6" id="KW-0472">Membrane</keyword>
<organism evidence="7 8">
    <name type="scientific">Limnochorda pilosa</name>
    <dbReference type="NCBI Taxonomy" id="1555112"/>
    <lineage>
        <taxon>Bacteria</taxon>
        <taxon>Bacillati</taxon>
        <taxon>Bacillota</taxon>
        <taxon>Limnochordia</taxon>
        <taxon>Limnochordales</taxon>
        <taxon>Limnochordaceae</taxon>
        <taxon>Limnochorda</taxon>
    </lineage>
</organism>
<feature type="transmembrane region" description="Helical" evidence="6">
    <location>
        <begin position="64"/>
        <end position="83"/>
    </location>
</feature>
<protein>
    <submittedName>
        <fullName evidence="7">Cobalt transporter</fullName>
    </submittedName>
</protein>
<evidence type="ECO:0000313" key="7">
    <source>
        <dbReference type="EMBL" id="BAS27324.1"/>
    </source>
</evidence>
<dbReference type="GO" id="GO:0005886">
    <property type="term" value="C:plasma membrane"/>
    <property type="evidence" value="ECO:0007669"/>
    <property type="project" value="UniProtKB-ARBA"/>
</dbReference>
<gene>
    <name evidence="7" type="ORF">LIP_1475</name>
</gene>
<dbReference type="OrthoDB" id="8635523at2"/>
<keyword evidence="8" id="KW-1185">Reference proteome</keyword>
<dbReference type="PANTHER" id="PTHR34857:SF2">
    <property type="entry name" value="SLL0384 PROTEIN"/>
    <property type="match status" value="1"/>
</dbReference>
<dbReference type="InterPro" id="IPR051611">
    <property type="entry name" value="ECF_transporter_component"/>
</dbReference>
<evidence type="ECO:0000256" key="5">
    <source>
        <dbReference type="ARBA" id="ARBA00023136"/>
    </source>
</evidence>
<evidence type="ECO:0000256" key="4">
    <source>
        <dbReference type="ARBA" id="ARBA00022989"/>
    </source>
</evidence>
<dbReference type="AlphaFoldDB" id="A0A0K2SKF9"/>
<reference evidence="8" key="2">
    <citation type="journal article" date="2016" name="Int. J. Syst. Evol. Microbiol.">
        <title>Complete genome sequence and cell structure of Limnochorda pilosa, a Gram-negative spore-former within the phylum Firmicutes.</title>
        <authorList>
            <person name="Watanabe M."/>
            <person name="Kojima H."/>
            <person name="Fukui M."/>
        </authorList>
    </citation>
    <scope>NUCLEOTIDE SEQUENCE [LARGE SCALE GENOMIC DNA]</scope>
    <source>
        <strain evidence="8">HC45</strain>
    </source>
</reference>
<feature type="transmembrane region" description="Helical" evidence="6">
    <location>
        <begin position="245"/>
        <end position="265"/>
    </location>
</feature>
<keyword evidence="2" id="KW-1003">Cell membrane</keyword>
<dbReference type="KEGG" id="lpil:LIP_1475"/>
<dbReference type="PANTHER" id="PTHR34857">
    <property type="entry name" value="SLL0384 PROTEIN"/>
    <property type="match status" value="1"/>
</dbReference>
<dbReference type="Proteomes" id="UP000065807">
    <property type="component" value="Chromosome"/>
</dbReference>
<comment type="subcellular location">
    <subcellularLocation>
        <location evidence="1">Membrane</location>
        <topology evidence="1">Multi-pass membrane protein</topology>
    </subcellularLocation>
</comment>
<keyword evidence="4 6" id="KW-1133">Transmembrane helix</keyword>
<reference evidence="8" key="1">
    <citation type="submission" date="2015-07" db="EMBL/GenBank/DDBJ databases">
        <title>Complete genome sequence and phylogenetic analysis of Limnochorda pilosa.</title>
        <authorList>
            <person name="Watanabe M."/>
            <person name="Kojima H."/>
            <person name="Fukui M."/>
        </authorList>
    </citation>
    <scope>NUCLEOTIDE SEQUENCE [LARGE SCALE GENOMIC DNA]</scope>
    <source>
        <strain evidence="8">HC45</strain>
    </source>
</reference>
<name>A0A0K2SKF9_LIMPI</name>
<evidence type="ECO:0000256" key="6">
    <source>
        <dbReference type="SAM" id="Phobius"/>
    </source>
</evidence>
<keyword evidence="3 6" id="KW-0812">Transmembrane</keyword>
<dbReference type="PATRIC" id="fig|1555112.3.peg.1511"/>
<dbReference type="EMBL" id="AP014924">
    <property type="protein sequence ID" value="BAS27324.1"/>
    <property type="molecule type" value="Genomic_DNA"/>
</dbReference>
<dbReference type="Pfam" id="PF02361">
    <property type="entry name" value="CbiQ"/>
    <property type="match status" value="1"/>
</dbReference>
<dbReference type="STRING" id="1555112.LIP_1475"/>
<dbReference type="CDD" id="cd16914">
    <property type="entry name" value="EcfT"/>
    <property type="match status" value="1"/>
</dbReference>
<feature type="transmembrane region" description="Helical" evidence="6">
    <location>
        <begin position="118"/>
        <end position="135"/>
    </location>
</feature>
<evidence type="ECO:0000313" key="8">
    <source>
        <dbReference type="Proteomes" id="UP000065807"/>
    </source>
</evidence>